<proteinExistence type="predicted"/>
<evidence type="ECO:0000313" key="1">
    <source>
        <dbReference type="Proteomes" id="UP001652741"/>
    </source>
</evidence>
<dbReference type="AlphaFoldDB" id="A0A1S3KRF5"/>
<evidence type="ECO:0000313" key="2">
    <source>
        <dbReference type="RefSeq" id="XP_013981283.1"/>
    </source>
</evidence>
<keyword evidence="1" id="KW-1185">Reference proteome</keyword>
<dbReference type="OrthoDB" id="8908659at2759"/>
<organism evidence="1 2">
    <name type="scientific">Salmo salar</name>
    <name type="common">Atlantic salmon</name>
    <dbReference type="NCBI Taxonomy" id="8030"/>
    <lineage>
        <taxon>Eukaryota</taxon>
        <taxon>Metazoa</taxon>
        <taxon>Chordata</taxon>
        <taxon>Craniata</taxon>
        <taxon>Vertebrata</taxon>
        <taxon>Euteleostomi</taxon>
        <taxon>Actinopterygii</taxon>
        <taxon>Neopterygii</taxon>
        <taxon>Teleostei</taxon>
        <taxon>Protacanthopterygii</taxon>
        <taxon>Salmoniformes</taxon>
        <taxon>Salmonidae</taxon>
        <taxon>Salmoninae</taxon>
        <taxon>Salmo</taxon>
    </lineage>
</organism>
<gene>
    <name evidence="2" type="primary">LOC106561649</name>
</gene>
<dbReference type="Proteomes" id="UP001652741">
    <property type="component" value="Chromosome ssa10"/>
</dbReference>
<dbReference type="GeneID" id="106561649"/>
<protein>
    <submittedName>
        <fullName evidence="2">E3 ubiquitin-protein ligase PDZRN3-B</fullName>
    </submittedName>
</protein>
<reference evidence="2" key="1">
    <citation type="submission" date="2025-08" db="UniProtKB">
        <authorList>
            <consortium name="RefSeq"/>
        </authorList>
    </citation>
    <scope>IDENTIFICATION</scope>
</reference>
<dbReference type="RefSeq" id="XP_013981283.1">
    <property type="nucleotide sequence ID" value="XM_014125808.2"/>
</dbReference>
<dbReference type="KEGG" id="sasa:106561649"/>
<name>A0A1S3KRF5_SALSA</name>
<sequence length="219" mass="24867">MCADCANPCKDRESCRKVLNSGEMDNEPRMMKEEESDFDHRDVGICQKGCGLLLSHTDIVQGDHCCLDALRMLNDGLQERSATLEHEGRMQRLRSGRREQSLLAQVSSIQSEAQLTALKYKRKLHQYMLNINNITEQVIGHYMQPTQSNSGAHGLRVSQLSDQGLTDAVFGLQDLEEHGVVPEVNHHNTVTQVISQLYCGFTRSAYYSSVRFRLFRAHR</sequence>
<accession>A0A1S3KRF5</accession>